<dbReference type="Gene3D" id="3.60.10.10">
    <property type="entry name" value="Endonuclease/exonuclease/phosphatase"/>
    <property type="match status" value="1"/>
</dbReference>
<dbReference type="InterPro" id="IPR046985">
    <property type="entry name" value="IP5"/>
</dbReference>
<dbReference type="GO" id="GO:0005886">
    <property type="term" value="C:plasma membrane"/>
    <property type="evidence" value="ECO:0007669"/>
    <property type="project" value="TreeGrafter"/>
</dbReference>
<dbReference type="STRING" id="1561998.A0A1I7UN93"/>
<keyword evidence="3" id="KW-1185">Reference proteome</keyword>
<feature type="compositionally biased region" description="Low complexity" evidence="1">
    <location>
        <begin position="7"/>
        <end position="22"/>
    </location>
</feature>
<feature type="region of interest" description="Disordered" evidence="1">
    <location>
        <begin position="1"/>
        <end position="59"/>
    </location>
</feature>
<dbReference type="GO" id="GO:0001726">
    <property type="term" value="C:ruffle"/>
    <property type="evidence" value="ECO:0007669"/>
    <property type="project" value="TreeGrafter"/>
</dbReference>
<dbReference type="SMART" id="SM00128">
    <property type="entry name" value="IPPc"/>
    <property type="match status" value="1"/>
</dbReference>
<accession>A0A1I7UN93</accession>
<organism evidence="3 4">
    <name type="scientific">Caenorhabditis tropicalis</name>
    <dbReference type="NCBI Taxonomy" id="1561998"/>
    <lineage>
        <taxon>Eukaryota</taxon>
        <taxon>Metazoa</taxon>
        <taxon>Ecdysozoa</taxon>
        <taxon>Nematoda</taxon>
        <taxon>Chromadorea</taxon>
        <taxon>Rhabditida</taxon>
        <taxon>Rhabditina</taxon>
        <taxon>Rhabditomorpha</taxon>
        <taxon>Rhabditoidea</taxon>
        <taxon>Rhabditidae</taxon>
        <taxon>Peloderinae</taxon>
        <taxon>Caenorhabditis</taxon>
    </lineage>
</organism>
<dbReference type="WBParaSite" id="Csp11.Scaffold630.g17674.t1">
    <property type="protein sequence ID" value="Csp11.Scaffold630.g17674.t1"/>
    <property type="gene ID" value="Csp11.Scaffold630.g17674"/>
</dbReference>
<protein>
    <submittedName>
        <fullName evidence="4">IPPc domain-containing protein</fullName>
    </submittedName>
</protein>
<sequence>MSECNANSPSNSSSSSFSSTTPVRSQASTESSNDVSPLQTPGRHTSWNRSSSQPATLRNGAFNEISDGRWTYCIKPEKEEPTVIGFGKANIMNYKGMDKKLLLERKLKVCAVTWNINEKGVKVLNHLAKKISERGDEMDSDVFFISFQEIPTTATTFHEDAFKILEPVLNGFRLYLSHRAYSQMVVLWVGDLNFRVTVENDVDWRNPENIQDKIYDEVLKTEELATHKANKAFDGFNEAPIRFPPTHKFDPDSDNYVISTPKRIPSYTDRVLYRTRNESWIQPIKYDCMRGPSPSDHKAVFATFSILVIDKPVPESHLKQLSLEEAHLSGTTNPAIH</sequence>
<evidence type="ECO:0000259" key="2">
    <source>
        <dbReference type="SMART" id="SM00128"/>
    </source>
</evidence>
<dbReference type="SUPFAM" id="SSF56219">
    <property type="entry name" value="DNase I-like"/>
    <property type="match status" value="1"/>
</dbReference>
<proteinExistence type="predicted"/>
<evidence type="ECO:0000256" key="1">
    <source>
        <dbReference type="SAM" id="MobiDB-lite"/>
    </source>
</evidence>
<dbReference type="InterPro" id="IPR000300">
    <property type="entry name" value="IPPc"/>
</dbReference>
<name>A0A1I7UN93_9PELO</name>
<dbReference type="Proteomes" id="UP000095282">
    <property type="component" value="Unplaced"/>
</dbReference>
<dbReference type="GO" id="GO:0005737">
    <property type="term" value="C:cytoplasm"/>
    <property type="evidence" value="ECO:0007669"/>
    <property type="project" value="TreeGrafter"/>
</dbReference>
<dbReference type="InterPro" id="IPR036691">
    <property type="entry name" value="Endo/exonu/phosph_ase_sf"/>
</dbReference>
<feature type="domain" description="Inositol polyphosphate-related phosphatase" evidence="2">
    <location>
        <begin position="105"/>
        <end position="312"/>
    </location>
</feature>
<feature type="compositionally biased region" description="Polar residues" evidence="1">
    <location>
        <begin position="23"/>
        <end position="56"/>
    </location>
</feature>
<dbReference type="GO" id="GO:0004439">
    <property type="term" value="F:phosphatidylinositol-4,5-bisphosphate 5-phosphatase activity"/>
    <property type="evidence" value="ECO:0007669"/>
    <property type="project" value="TreeGrafter"/>
</dbReference>
<dbReference type="PANTHER" id="PTHR11200">
    <property type="entry name" value="INOSITOL 5-PHOSPHATASE"/>
    <property type="match status" value="1"/>
</dbReference>
<evidence type="ECO:0000313" key="3">
    <source>
        <dbReference type="Proteomes" id="UP000095282"/>
    </source>
</evidence>
<dbReference type="AlphaFoldDB" id="A0A1I7UN93"/>
<evidence type="ECO:0000313" key="4">
    <source>
        <dbReference type="WBParaSite" id="Csp11.Scaffold630.g17674.t1"/>
    </source>
</evidence>
<dbReference type="GO" id="GO:0046856">
    <property type="term" value="P:phosphatidylinositol dephosphorylation"/>
    <property type="evidence" value="ECO:0007669"/>
    <property type="project" value="InterPro"/>
</dbReference>
<dbReference type="PANTHER" id="PTHR11200:SF275">
    <property type="entry name" value="LD06095P"/>
    <property type="match status" value="1"/>
</dbReference>
<reference evidence="4" key="1">
    <citation type="submission" date="2016-11" db="UniProtKB">
        <authorList>
            <consortium name="WormBaseParasite"/>
        </authorList>
    </citation>
    <scope>IDENTIFICATION</scope>
</reference>
<dbReference type="Pfam" id="PF22669">
    <property type="entry name" value="Exo_endo_phos2"/>
    <property type="match status" value="1"/>
</dbReference>